<reference evidence="2" key="1">
    <citation type="submission" date="2018-06" db="EMBL/GenBank/DDBJ databases">
        <authorList>
            <person name="Zhirakovskaya E."/>
        </authorList>
    </citation>
    <scope>NUCLEOTIDE SEQUENCE</scope>
</reference>
<dbReference type="CDD" id="cd00229">
    <property type="entry name" value="SGNH_hydrolase"/>
    <property type="match status" value="1"/>
</dbReference>
<accession>A0A3B0SF55</accession>
<dbReference type="EMBL" id="UOEK01000240">
    <property type="protein sequence ID" value="VAW02713.1"/>
    <property type="molecule type" value="Genomic_DNA"/>
</dbReference>
<dbReference type="SUPFAM" id="SSF52266">
    <property type="entry name" value="SGNH hydrolase"/>
    <property type="match status" value="1"/>
</dbReference>
<dbReference type="InterPro" id="IPR036514">
    <property type="entry name" value="SGNH_hydro_sf"/>
</dbReference>
<evidence type="ECO:0000313" key="2">
    <source>
        <dbReference type="EMBL" id="VAW02713.1"/>
    </source>
</evidence>
<dbReference type="AlphaFoldDB" id="A0A3B0SF55"/>
<dbReference type="InterPro" id="IPR013830">
    <property type="entry name" value="SGNH_hydro"/>
</dbReference>
<protein>
    <recommendedName>
        <fullName evidence="1">SGNH hydrolase-type esterase domain-containing protein</fullName>
    </recommendedName>
</protein>
<dbReference type="Pfam" id="PF13472">
    <property type="entry name" value="Lipase_GDSL_2"/>
    <property type="match status" value="1"/>
</dbReference>
<gene>
    <name evidence="2" type="ORF">MNBD_ACTINO02-1184</name>
</gene>
<sequence length="315" mass="33187">MKRRLSLLISIVLVMATLVASPALAHDDDDESGGGTYLALGDSLAAGTQQPIPFTDNGYTNLLFDELEDEYGFDGFVNLACPGDDSNEMVVGDNGPNGGSLCYGTGNPLPPGGSSQLDAAVAYLTANPGEVKLITLTMGANDILACDFTTPDGIPCFFAALGQLGANLSVILGTLRTAAPGVPIVGMNYYNANLGLWPVDPAFALSTQALVLPFNGTIEAVYGAFGVPVADVETAFDTFNTDGDIPKNFRSICKYTLMCEEQGETYVLSDYDPGKPGPQTDIHPTDKGYKKIAKTFTHLIEDLDLFPEGGDSDDD</sequence>
<name>A0A3B0SF55_9ZZZZ</name>
<dbReference type="Gene3D" id="3.40.50.1110">
    <property type="entry name" value="SGNH hydrolase"/>
    <property type="match status" value="1"/>
</dbReference>
<organism evidence="2">
    <name type="scientific">hydrothermal vent metagenome</name>
    <dbReference type="NCBI Taxonomy" id="652676"/>
    <lineage>
        <taxon>unclassified sequences</taxon>
        <taxon>metagenomes</taxon>
        <taxon>ecological metagenomes</taxon>
    </lineage>
</organism>
<feature type="domain" description="SGNH hydrolase-type esterase" evidence="1">
    <location>
        <begin position="39"/>
        <end position="290"/>
    </location>
</feature>
<proteinExistence type="predicted"/>
<evidence type="ECO:0000259" key="1">
    <source>
        <dbReference type="Pfam" id="PF13472"/>
    </source>
</evidence>